<dbReference type="GO" id="GO:0008237">
    <property type="term" value="F:metallopeptidase activity"/>
    <property type="evidence" value="ECO:0007669"/>
    <property type="project" value="InterPro"/>
</dbReference>
<dbReference type="SUPFAM" id="SSF55486">
    <property type="entry name" value="Metalloproteases ('zincins'), catalytic domain"/>
    <property type="match status" value="1"/>
</dbReference>
<dbReference type="InterPro" id="IPR034015">
    <property type="entry name" value="M1_LTA4H"/>
</dbReference>
<name>A0A5K7ZHH9_9BACT</name>
<feature type="domain" description="Peptidase M1 membrane alanine aminopeptidase" evidence="1">
    <location>
        <begin position="299"/>
        <end position="443"/>
    </location>
</feature>
<dbReference type="Pfam" id="PF01433">
    <property type="entry name" value="Peptidase_M1"/>
    <property type="match status" value="1"/>
</dbReference>
<dbReference type="PANTHER" id="PTHR45726:SF3">
    <property type="entry name" value="LEUKOTRIENE A-4 HYDROLASE"/>
    <property type="match status" value="1"/>
</dbReference>
<dbReference type="InterPro" id="IPR014782">
    <property type="entry name" value="Peptidase_M1_dom"/>
</dbReference>
<dbReference type="InterPro" id="IPR027268">
    <property type="entry name" value="Peptidase_M4/M1_CTD_sf"/>
</dbReference>
<reference evidence="2 3" key="1">
    <citation type="submission" date="2019-11" db="EMBL/GenBank/DDBJ databases">
        <title>Comparative genomics of hydrocarbon-degrading Desulfosarcina strains.</title>
        <authorList>
            <person name="Watanabe M."/>
            <person name="Kojima H."/>
            <person name="Fukui M."/>
        </authorList>
    </citation>
    <scope>NUCLEOTIDE SEQUENCE [LARGE SCALE GENOMIC DNA]</scope>
    <source>
        <strain evidence="2 3">PP31</strain>
    </source>
</reference>
<dbReference type="RefSeq" id="WP_155304448.1">
    <property type="nucleotide sequence ID" value="NZ_AP021875.1"/>
</dbReference>
<dbReference type="Gene3D" id="1.10.390.10">
    <property type="entry name" value="Neutral Protease Domain 2"/>
    <property type="match status" value="1"/>
</dbReference>
<dbReference type="GO" id="GO:0008270">
    <property type="term" value="F:zinc ion binding"/>
    <property type="evidence" value="ECO:0007669"/>
    <property type="project" value="InterPro"/>
</dbReference>
<accession>A0A5K7ZHH9</accession>
<evidence type="ECO:0000313" key="3">
    <source>
        <dbReference type="Proteomes" id="UP000427769"/>
    </source>
</evidence>
<evidence type="ECO:0000313" key="2">
    <source>
        <dbReference type="EMBL" id="BBO75537.1"/>
    </source>
</evidence>
<dbReference type="KEGG" id="dwd:DSCW_29540"/>
<proteinExistence type="predicted"/>
<keyword evidence="3" id="KW-1185">Reference proteome</keyword>
<dbReference type="PANTHER" id="PTHR45726">
    <property type="entry name" value="LEUKOTRIENE A-4 HYDROLASE"/>
    <property type="match status" value="1"/>
</dbReference>
<dbReference type="Proteomes" id="UP000427769">
    <property type="component" value="Chromosome"/>
</dbReference>
<sequence>MMTSDSRHPHPLSTLRLVFVAALAGLWILFAAAVDSAAQQTLHHELEVEILHDAKTLRGKDTIRFPRGASRLRVAFRPDVRILGVKGATYTQKKGVLDLNLEAADPSSNTVVLRYEGVFDDPFEAEPFSMDNPGQGVMGTITGYAAFFLAGSGWYPVILEDIPETFRVSVTAPRGIYAVMEGRLETHADDGDRSLSIWSVARPSGPLAMFAGRYVVNERMHGKVRIATYFFPANAGLSTRYLDAVQRHISRYEALHGPYPFAKFAVVENFFPTGYGFPSFTLLGSRVLRLPFIPDTSLRHEVAHCWWGNGVLVDAAGGNWCEGLTTYVADYLSKEEDSFEQARGYRLRTLEKYALLAAGEKDFPLSNFRSRYNPASQAVGYGKAMFVFHMMRLRIGDAAFWAALRDIYGERLYKKTNWGHFMDAFAEHGGLDQDAVRTFYDQWITRPGALQLAMDRPRVVTAAGRTQVEGVLIQKSPRYNVRVPLEVAGATVKQRENVPLDGATAKFSIRMQQAPRTVAADPDFDVFRLLYPEEIPATVNAVKGSGALAAVLAEDSPEPWAQIFRGLLMGLNHGGTPVWRESRFAAEDTAGADVLFFGMPKREKGRNLLSELGDAVLLSSRAFQVGKDISSRNADTLFAVFKKNQRLVAVFLPVAGTDVETVVRTARKITHYGRYGRLSFKGGVNTGKGVGEVSGSPLVVDLGDNS</sequence>
<gene>
    <name evidence="2" type="ORF">DSCW_29540</name>
</gene>
<protein>
    <submittedName>
        <fullName evidence="2">Peptidase M1</fullName>
    </submittedName>
</protein>
<dbReference type="OrthoDB" id="9816201at2"/>
<organism evidence="2 3">
    <name type="scientific">Desulfosarcina widdelii</name>
    <dbReference type="NCBI Taxonomy" id="947919"/>
    <lineage>
        <taxon>Bacteria</taxon>
        <taxon>Pseudomonadati</taxon>
        <taxon>Thermodesulfobacteriota</taxon>
        <taxon>Desulfobacteria</taxon>
        <taxon>Desulfobacterales</taxon>
        <taxon>Desulfosarcinaceae</taxon>
        <taxon>Desulfosarcina</taxon>
    </lineage>
</organism>
<evidence type="ECO:0000259" key="1">
    <source>
        <dbReference type="Pfam" id="PF01433"/>
    </source>
</evidence>
<dbReference type="AlphaFoldDB" id="A0A5K7ZHH9"/>
<dbReference type="EMBL" id="AP021875">
    <property type="protein sequence ID" value="BBO75537.1"/>
    <property type="molecule type" value="Genomic_DNA"/>
</dbReference>